<keyword evidence="2 7" id="KW-0808">Transferase</keyword>
<accession>A0A4R6VRJ6</accession>
<sequence length="336" mass="37391">MQGDISTRCIDLVSTLGLMDKNDILSVTPLTGGVASDIAVIETPTQKLCAKFALAKMKVTEDWQAPIHRNKAEYLWLQSLAQIAPENCAQLYGHSEELGGFVMEFIEGDDVFVWKSNLLNSAPPRGEAGKLGALLAKLHLFSSQANFNKADFDNQGDFEALRIEPYLQHLKTVHPNLEADLDDVIDMVRANRKALIHGDISPKNILFRDGQPIILDAECATFGDPAFDAAFCLNHLILKAIHVPAMQREYVQEAHRFWDFYAIQANWEPGRDLERRVARLLPALMLARVDGKSPVEYLGRTQREYVRALAISLLKQNTSQLSEIFAAGDFSEGAGL</sequence>
<evidence type="ECO:0000256" key="4">
    <source>
        <dbReference type="ARBA" id="ARBA00022777"/>
    </source>
</evidence>
<dbReference type="InterPro" id="IPR002575">
    <property type="entry name" value="Aminoglycoside_PTrfase"/>
</dbReference>
<dbReference type="AlphaFoldDB" id="A0A4R6VRJ6"/>
<organism evidence="7 8">
    <name type="scientific">Maritalea mobilis</name>
    <dbReference type="NCBI Taxonomy" id="483324"/>
    <lineage>
        <taxon>Bacteria</taxon>
        <taxon>Pseudomonadati</taxon>
        <taxon>Pseudomonadota</taxon>
        <taxon>Alphaproteobacteria</taxon>
        <taxon>Hyphomicrobiales</taxon>
        <taxon>Devosiaceae</taxon>
        <taxon>Maritalea</taxon>
    </lineage>
</organism>
<dbReference type="GO" id="GO:0005524">
    <property type="term" value="F:ATP binding"/>
    <property type="evidence" value="ECO:0007669"/>
    <property type="project" value="UniProtKB-KW"/>
</dbReference>
<gene>
    <name evidence="7" type="ORF">ATL17_0016</name>
</gene>
<feature type="domain" description="Aminoglycoside phosphotransferase" evidence="6">
    <location>
        <begin position="27"/>
        <end position="236"/>
    </location>
</feature>
<name>A0A4R6VRJ6_9HYPH</name>
<keyword evidence="3" id="KW-0547">Nucleotide-binding</keyword>
<dbReference type="Proteomes" id="UP000295391">
    <property type="component" value="Unassembled WGS sequence"/>
</dbReference>
<dbReference type="EMBL" id="SNYR01000001">
    <property type="protein sequence ID" value="TDQ66031.1"/>
    <property type="molecule type" value="Genomic_DNA"/>
</dbReference>
<dbReference type="InterPro" id="IPR011009">
    <property type="entry name" value="Kinase-like_dom_sf"/>
</dbReference>
<reference evidence="7 8" key="1">
    <citation type="submission" date="2019-03" db="EMBL/GenBank/DDBJ databases">
        <title>Genomic Encyclopedia of Type Strains, Phase III (KMG-III): the genomes of soil and plant-associated and newly described type strains.</title>
        <authorList>
            <person name="Whitman W."/>
        </authorList>
    </citation>
    <scope>NUCLEOTIDE SEQUENCE [LARGE SCALE GENOMIC DNA]</scope>
    <source>
        <strain evidence="7 8">CGMCC 1.7002</strain>
    </source>
</reference>
<dbReference type="PANTHER" id="PTHR34273:SF2">
    <property type="entry name" value="METHYLTHIORIBOSE KINASE"/>
    <property type="match status" value="1"/>
</dbReference>
<dbReference type="SUPFAM" id="SSF56112">
    <property type="entry name" value="Protein kinase-like (PK-like)"/>
    <property type="match status" value="1"/>
</dbReference>
<dbReference type="Gene3D" id="3.90.1200.10">
    <property type="match status" value="1"/>
</dbReference>
<evidence type="ECO:0000256" key="5">
    <source>
        <dbReference type="ARBA" id="ARBA00022840"/>
    </source>
</evidence>
<evidence type="ECO:0000259" key="6">
    <source>
        <dbReference type="Pfam" id="PF01636"/>
    </source>
</evidence>
<protein>
    <submittedName>
        <fullName evidence="7">Aminoglycoside phosphotransferase (APT) family kinase protein</fullName>
    </submittedName>
</protein>
<keyword evidence="4 7" id="KW-0418">Kinase</keyword>
<dbReference type="GO" id="GO:0016301">
    <property type="term" value="F:kinase activity"/>
    <property type="evidence" value="ECO:0007669"/>
    <property type="project" value="UniProtKB-KW"/>
</dbReference>
<dbReference type="Gene3D" id="3.30.200.20">
    <property type="entry name" value="Phosphorylase Kinase, domain 1"/>
    <property type="match status" value="1"/>
</dbReference>
<dbReference type="PANTHER" id="PTHR34273">
    <property type="entry name" value="METHYLTHIORIBOSE KINASE"/>
    <property type="match status" value="1"/>
</dbReference>
<evidence type="ECO:0000256" key="2">
    <source>
        <dbReference type="ARBA" id="ARBA00022679"/>
    </source>
</evidence>
<comment type="similarity">
    <text evidence="1">Belongs to the methylthioribose kinase family.</text>
</comment>
<evidence type="ECO:0000256" key="1">
    <source>
        <dbReference type="ARBA" id="ARBA00010165"/>
    </source>
</evidence>
<dbReference type="RefSeq" id="WP_133570757.1">
    <property type="nucleotide sequence ID" value="NZ_SNYR01000001.1"/>
</dbReference>
<evidence type="ECO:0000313" key="8">
    <source>
        <dbReference type="Proteomes" id="UP000295391"/>
    </source>
</evidence>
<dbReference type="Pfam" id="PF01636">
    <property type="entry name" value="APH"/>
    <property type="match status" value="1"/>
</dbReference>
<evidence type="ECO:0000313" key="7">
    <source>
        <dbReference type="EMBL" id="TDQ66031.1"/>
    </source>
</evidence>
<proteinExistence type="inferred from homology"/>
<evidence type="ECO:0000256" key="3">
    <source>
        <dbReference type="ARBA" id="ARBA00022741"/>
    </source>
</evidence>
<keyword evidence="5" id="KW-0067">ATP-binding</keyword>
<comment type="caution">
    <text evidence="7">The sequence shown here is derived from an EMBL/GenBank/DDBJ whole genome shotgun (WGS) entry which is preliminary data.</text>
</comment>
<dbReference type="OrthoDB" id="7326703at2"/>
<keyword evidence="8" id="KW-1185">Reference proteome</keyword>